<dbReference type="AlphaFoldDB" id="A0A1E4R7G0"/>
<reference evidence="2 3" key="1">
    <citation type="submission" date="2016-09" db="EMBL/GenBank/DDBJ databases">
        <title>Draft genome sequence of the soil isolate, Lysinibacillus fusiformis M5, a potential hypoxanthine producer.</title>
        <authorList>
            <person name="Gallegos-Monterrosa R."/>
            <person name="Maroti G."/>
            <person name="Balint B."/>
            <person name="Kovacs A.T."/>
        </authorList>
    </citation>
    <scope>NUCLEOTIDE SEQUENCE [LARGE SCALE GENOMIC DNA]</scope>
    <source>
        <strain evidence="2 3">M5</strain>
    </source>
</reference>
<keyword evidence="1" id="KW-1133">Transmembrane helix</keyword>
<name>A0A1E4R7G0_9BACI</name>
<organism evidence="2 3">
    <name type="scientific">Lysinibacillus fusiformis</name>
    <dbReference type="NCBI Taxonomy" id="28031"/>
    <lineage>
        <taxon>Bacteria</taxon>
        <taxon>Bacillati</taxon>
        <taxon>Bacillota</taxon>
        <taxon>Bacilli</taxon>
        <taxon>Bacillales</taxon>
        <taxon>Bacillaceae</taxon>
        <taxon>Lysinibacillus</taxon>
    </lineage>
</organism>
<keyword evidence="1" id="KW-0812">Transmembrane</keyword>
<evidence type="ECO:0000256" key="1">
    <source>
        <dbReference type="SAM" id="Phobius"/>
    </source>
</evidence>
<comment type="caution">
    <text evidence="2">The sequence shown here is derived from an EMBL/GenBank/DDBJ whole genome shotgun (WGS) entry which is preliminary data.</text>
</comment>
<feature type="transmembrane region" description="Helical" evidence="1">
    <location>
        <begin position="76"/>
        <end position="104"/>
    </location>
</feature>
<dbReference type="Proteomes" id="UP000094784">
    <property type="component" value="Unassembled WGS sequence"/>
</dbReference>
<evidence type="ECO:0000313" key="2">
    <source>
        <dbReference type="EMBL" id="ODV56405.1"/>
    </source>
</evidence>
<dbReference type="RefSeq" id="WP_069481398.1">
    <property type="nucleotide sequence ID" value="NZ_KV766182.1"/>
</dbReference>
<dbReference type="EMBL" id="MECQ01000001">
    <property type="protein sequence ID" value="ODV56405.1"/>
    <property type="molecule type" value="Genomic_DNA"/>
</dbReference>
<protein>
    <submittedName>
        <fullName evidence="2">Uncharacterized protein</fullName>
    </submittedName>
</protein>
<proteinExistence type="predicted"/>
<feature type="transmembrane region" description="Helical" evidence="1">
    <location>
        <begin position="35"/>
        <end position="56"/>
    </location>
</feature>
<evidence type="ECO:0000313" key="3">
    <source>
        <dbReference type="Proteomes" id="UP000094784"/>
    </source>
</evidence>
<gene>
    <name evidence="2" type="ORF">BG258_11105</name>
</gene>
<keyword evidence="1" id="KW-0472">Membrane</keyword>
<feature type="transmembrane region" description="Helical" evidence="1">
    <location>
        <begin position="6"/>
        <end position="23"/>
    </location>
</feature>
<sequence length="113" mass="13044">MNIFPFFGLIVLILVFGLAGLLSPQNKMNSTKKKVYLLSLISTVIFAFIPTGGYQVDSNGYLYFGFPAESFVYRGGLVFTFSSLGLLFNFFLFYWFFKLLLYLWRVLKVQVKM</sequence>
<accession>A0A1E4R7G0</accession>